<evidence type="ECO:0000313" key="2">
    <source>
        <dbReference type="Proteomes" id="UP000814128"/>
    </source>
</evidence>
<accession>A0ACB8QDD9</accession>
<proteinExistence type="predicted"/>
<protein>
    <submittedName>
        <fullName evidence="1">tRNA isopentenyltransferase</fullName>
    </submittedName>
</protein>
<dbReference type="Proteomes" id="UP000814128">
    <property type="component" value="Unassembled WGS sequence"/>
</dbReference>
<name>A0ACB8QDD9_9AGAM</name>
<reference evidence="1" key="2">
    <citation type="journal article" date="2022" name="New Phytol.">
        <title>Evolutionary transition to the ectomycorrhizal habit in the genomes of a hyperdiverse lineage of mushroom-forming fungi.</title>
        <authorList>
            <person name="Looney B."/>
            <person name="Miyauchi S."/>
            <person name="Morin E."/>
            <person name="Drula E."/>
            <person name="Courty P.E."/>
            <person name="Kohler A."/>
            <person name="Kuo A."/>
            <person name="LaButti K."/>
            <person name="Pangilinan J."/>
            <person name="Lipzen A."/>
            <person name="Riley R."/>
            <person name="Andreopoulos W."/>
            <person name="He G."/>
            <person name="Johnson J."/>
            <person name="Nolan M."/>
            <person name="Tritt A."/>
            <person name="Barry K.W."/>
            <person name="Grigoriev I.V."/>
            <person name="Nagy L.G."/>
            <person name="Hibbett D."/>
            <person name="Henrissat B."/>
            <person name="Matheny P.B."/>
            <person name="Labbe J."/>
            <person name="Martin F.M."/>
        </authorList>
    </citation>
    <scope>NUCLEOTIDE SEQUENCE</scope>
    <source>
        <strain evidence="1">EC-137</strain>
    </source>
</reference>
<dbReference type="EMBL" id="MU273659">
    <property type="protein sequence ID" value="KAI0029723.1"/>
    <property type="molecule type" value="Genomic_DNA"/>
</dbReference>
<organism evidence="1 2">
    <name type="scientific">Vararia minispora EC-137</name>
    <dbReference type="NCBI Taxonomy" id="1314806"/>
    <lineage>
        <taxon>Eukaryota</taxon>
        <taxon>Fungi</taxon>
        <taxon>Dikarya</taxon>
        <taxon>Basidiomycota</taxon>
        <taxon>Agaricomycotina</taxon>
        <taxon>Agaricomycetes</taxon>
        <taxon>Russulales</taxon>
        <taxon>Lachnocladiaceae</taxon>
        <taxon>Vararia</taxon>
    </lineage>
</organism>
<reference evidence="1" key="1">
    <citation type="submission" date="2021-02" db="EMBL/GenBank/DDBJ databases">
        <authorList>
            <consortium name="DOE Joint Genome Institute"/>
            <person name="Ahrendt S."/>
            <person name="Looney B.P."/>
            <person name="Miyauchi S."/>
            <person name="Morin E."/>
            <person name="Drula E."/>
            <person name="Courty P.E."/>
            <person name="Chicoki N."/>
            <person name="Fauchery L."/>
            <person name="Kohler A."/>
            <person name="Kuo A."/>
            <person name="Labutti K."/>
            <person name="Pangilinan J."/>
            <person name="Lipzen A."/>
            <person name="Riley R."/>
            <person name="Andreopoulos W."/>
            <person name="He G."/>
            <person name="Johnson J."/>
            <person name="Barry K.W."/>
            <person name="Grigoriev I.V."/>
            <person name="Nagy L."/>
            <person name="Hibbett D."/>
            <person name="Henrissat B."/>
            <person name="Matheny P.B."/>
            <person name="Labbe J."/>
            <person name="Martin F."/>
        </authorList>
    </citation>
    <scope>NUCLEOTIDE SEQUENCE</scope>
    <source>
        <strain evidence="1">EC-137</strain>
    </source>
</reference>
<evidence type="ECO:0000313" key="1">
    <source>
        <dbReference type="EMBL" id="KAI0029723.1"/>
    </source>
</evidence>
<sequence length="486" mass="54721">MLADLARIPFKPLVVICGTTGTGKSKLAVDLALRFAQGGLSRDWACGKIINADAMQVYKGLDVLTNKLPLEEQHGIEHLLLDFKEPGEQYMVGEWVHDATQLIEDMHSRNEVPIVVGGTSYWLQHLIFSNRLATEPCDAVAPSSAPVVPDLELTKSLELLSPEMRRLFDALPESAVAADDPDLAFKLHSLLSSLDPVVAETWHWRDTRKVHRSISIMKQTGRRPSSIYQEQSQDAPRPRYRTLCLWLYAGMEVLNSRLRSRVDDMIRMGLLQEVEQLKRAASEGEALKSSGFREFSGYFDEQTPSQARMDEALERMKISTRQYAKRQVSWIRNKLIPAIYAARTGVAKDGPHAYLLDATDLSAWKVNVSSQAVRIVQDFMNEEPLPDPLSLSDTAFNMLKVTHRPIEYTLSPRAQTIVSHETCSPVEMLTARRRIICPICTVNPLKPVSLLEGSEWDTHQKTKAHHKLACATRKREAVMSSNGHKY</sequence>
<keyword evidence="2" id="KW-1185">Reference proteome</keyword>
<comment type="caution">
    <text evidence="1">The sequence shown here is derived from an EMBL/GenBank/DDBJ whole genome shotgun (WGS) entry which is preliminary data.</text>
</comment>
<gene>
    <name evidence="1" type="ORF">K488DRAFT_79998</name>
</gene>